<feature type="region of interest" description="Disordered" evidence="3">
    <location>
        <begin position="231"/>
        <end position="266"/>
    </location>
</feature>
<feature type="compositionally biased region" description="Basic and acidic residues" evidence="3">
    <location>
        <begin position="256"/>
        <end position="266"/>
    </location>
</feature>
<sequence length="420" mass="45862">MVMDRFIPDPNSSDEPYARMSYRDRDGIVATIRPVARQVGEDGVQNFDGEGEEVWATGCGSVDEGKREWREMPEHQWEYWNKQIMCRAEVVFVCTQSCGACGIHKEADDIHRRDASGCGKRMPPKSTGVLPDTGIIHRLCCLFTVPLDCHSPHAPRLRWRTPTLRGPCSRSRPHRRWWKPTGNGTSFALTQQTLELLFDPKASQQLASLGGVDGLCASVDVDLGRGVGWQGSSASPLAETRESTAPTARPVAAGGDARRRDEGVRTADKRALRSRVFGSNAIPQARPKSLWAVMWARAHDKFLALKSVLLVVVIEPWDVPAADGVLVSGSNVRCDESATTGEAEAVRKTVPKGPAWDHRPGHNMEETGTSAPWQAPGDPFILSGSKVVEGTGRSVVCAVGESSGFGRTLMSLSLLPFERK</sequence>
<feature type="region of interest" description="Disordered" evidence="3">
    <location>
        <begin position="351"/>
        <end position="375"/>
    </location>
</feature>
<dbReference type="GO" id="GO:0006874">
    <property type="term" value="P:intracellular calcium ion homeostasis"/>
    <property type="evidence" value="ECO:0007669"/>
    <property type="project" value="TreeGrafter"/>
</dbReference>
<evidence type="ECO:0000256" key="2">
    <source>
        <dbReference type="ARBA" id="ARBA00022842"/>
    </source>
</evidence>
<feature type="compositionally biased region" description="Basic and acidic residues" evidence="3">
    <location>
        <begin position="355"/>
        <end position="365"/>
    </location>
</feature>
<gene>
    <name evidence="5" type="ORF">M427DRAFT_47393</name>
</gene>
<dbReference type="OrthoDB" id="116380at2759"/>
<evidence type="ECO:0000259" key="4">
    <source>
        <dbReference type="Pfam" id="PF00122"/>
    </source>
</evidence>
<evidence type="ECO:0000313" key="5">
    <source>
        <dbReference type="EMBL" id="KXS11204.1"/>
    </source>
</evidence>
<dbReference type="GO" id="GO:0005886">
    <property type="term" value="C:plasma membrane"/>
    <property type="evidence" value="ECO:0007669"/>
    <property type="project" value="TreeGrafter"/>
</dbReference>
<dbReference type="Pfam" id="PF00122">
    <property type="entry name" value="E1-E2_ATPase"/>
    <property type="match status" value="1"/>
</dbReference>
<dbReference type="InterPro" id="IPR059000">
    <property type="entry name" value="ATPase_P-type_domA"/>
</dbReference>
<dbReference type="InterPro" id="IPR008250">
    <property type="entry name" value="ATPase_P-typ_transduc_dom_A_sf"/>
</dbReference>
<accession>A0A139A3B2</accession>
<dbReference type="Proteomes" id="UP000070544">
    <property type="component" value="Unassembled WGS sequence"/>
</dbReference>
<dbReference type="Gene3D" id="2.70.150.10">
    <property type="entry name" value="Calcium-transporting ATPase, cytoplasmic transduction domain A"/>
    <property type="match status" value="1"/>
</dbReference>
<dbReference type="PANTHER" id="PTHR24093:SF369">
    <property type="entry name" value="CALCIUM-TRANSPORTING ATPASE"/>
    <property type="match status" value="1"/>
</dbReference>
<keyword evidence="6" id="KW-1185">Reference proteome</keyword>
<dbReference type="SUPFAM" id="SSF81653">
    <property type="entry name" value="Calcium ATPase, transduction domain A"/>
    <property type="match status" value="1"/>
</dbReference>
<feature type="domain" description="P-type ATPase A" evidence="4">
    <location>
        <begin position="312"/>
        <end position="409"/>
    </location>
</feature>
<protein>
    <recommendedName>
        <fullName evidence="4">P-type ATPase A domain-containing protein</fullName>
    </recommendedName>
</protein>
<comment type="subcellular location">
    <subcellularLocation>
        <location evidence="1">Endomembrane system</location>
        <topology evidence="1">Multi-pass membrane protein</topology>
    </subcellularLocation>
</comment>
<proteinExistence type="predicted"/>
<evidence type="ECO:0000256" key="1">
    <source>
        <dbReference type="ARBA" id="ARBA00004127"/>
    </source>
</evidence>
<evidence type="ECO:0000313" key="6">
    <source>
        <dbReference type="Proteomes" id="UP000070544"/>
    </source>
</evidence>
<evidence type="ECO:0000256" key="3">
    <source>
        <dbReference type="SAM" id="MobiDB-lite"/>
    </source>
</evidence>
<organism evidence="5 6">
    <name type="scientific">Gonapodya prolifera (strain JEL478)</name>
    <name type="common">Monoblepharis prolifera</name>
    <dbReference type="NCBI Taxonomy" id="1344416"/>
    <lineage>
        <taxon>Eukaryota</taxon>
        <taxon>Fungi</taxon>
        <taxon>Fungi incertae sedis</taxon>
        <taxon>Chytridiomycota</taxon>
        <taxon>Chytridiomycota incertae sedis</taxon>
        <taxon>Monoblepharidomycetes</taxon>
        <taxon>Monoblepharidales</taxon>
        <taxon>Gonapodyaceae</taxon>
        <taxon>Gonapodya</taxon>
    </lineage>
</organism>
<name>A0A139A3B2_GONPJ</name>
<dbReference type="PANTHER" id="PTHR24093">
    <property type="entry name" value="CATION TRANSPORTING ATPASE"/>
    <property type="match status" value="1"/>
</dbReference>
<dbReference type="AlphaFoldDB" id="A0A139A3B2"/>
<dbReference type="GO" id="GO:0012505">
    <property type="term" value="C:endomembrane system"/>
    <property type="evidence" value="ECO:0007669"/>
    <property type="project" value="UniProtKB-SubCell"/>
</dbReference>
<dbReference type="EMBL" id="KQ965806">
    <property type="protein sequence ID" value="KXS11204.1"/>
    <property type="molecule type" value="Genomic_DNA"/>
</dbReference>
<reference evidence="5 6" key="1">
    <citation type="journal article" date="2015" name="Genome Biol. Evol.">
        <title>Phylogenomic analyses indicate that early fungi evolved digesting cell walls of algal ancestors of land plants.</title>
        <authorList>
            <person name="Chang Y."/>
            <person name="Wang S."/>
            <person name="Sekimoto S."/>
            <person name="Aerts A.L."/>
            <person name="Choi C."/>
            <person name="Clum A."/>
            <person name="LaButti K.M."/>
            <person name="Lindquist E.A."/>
            <person name="Yee Ngan C."/>
            <person name="Ohm R.A."/>
            <person name="Salamov A.A."/>
            <person name="Grigoriev I.V."/>
            <person name="Spatafora J.W."/>
            <person name="Berbee M.L."/>
        </authorList>
    </citation>
    <scope>NUCLEOTIDE SEQUENCE [LARGE SCALE GENOMIC DNA]</scope>
    <source>
        <strain evidence="5 6">JEL478</strain>
    </source>
</reference>
<dbReference type="GO" id="GO:0005388">
    <property type="term" value="F:P-type calcium transporter activity"/>
    <property type="evidence" value="ECO:0007669"/>
    <property type="project" value="TreeGrafter"/>
</dbReference>
<keyword evidence="2" id="KW-0460">Magnesium</keyword>
<dbReference type="STRING" id="1344416.A0A139A3B2"/>